<feature type="non-terminal residue" evidence="2">
    <location>
        <position position="166"/>
    </location>
</feature>
<reference evidence="2 3" key="1">
    <citation type="journal article" date="2021" name="Sci. Rep.">
        <title>Genome sequencing of the multicellular alga Astrephomene provides insights into convergent evolution of germ-soma differentiation.</title>
        <authorList>
            <person name="Yamashita S."/>
            <person name="Yamamoto K."/>
            <person name="Matsuzaki R."/>
            <person name="Suzuki S."/>
            <person name="Yamaguchi H."/>
            <person name="Hirooka S."/>
            <person name="Minakuchi Y."/>
            <person name="Miyagishima S."/>
            <person name="Kawachi M."/>
            <person name="Toyoda A."/>
            <person name="Nozaki H."/>
        </authorList>
    </citation>
    <scope>NUCLEOTIDE SEQUENCE [LARGE SCALE GENOMIC DNA]</scope>
    <source>
        <strain evidence="2 3">NIES-4017</strain>
    </source>
</reference>
<dbReference type="InterPro" id="IPR045700">
    <property type="entry name" value="Rab3GAP1"/>
</dbReference>
<dbReference type="PANTHER" id="PTHR21422:SF9">
    <property type="entry name" value="RAB3 GTPASE-ACTIVATING PROTEIN CATALYTIC SUBUNIT"/>
    <property type="match status" value="1"/>
</dbReference>
<feature type="compositionally biased region" description="Low complexity" evidence="1">
    <location>
        <begin position="1"/>
        <end position="19"/>
    </location>
</feature>
<keyword evidence="3" id="KW-1185">Reference proteome</keyword>
<evidence type="ECO:0000313" key="3">
    <source>
        <dbReference type="Proteomes" id="UP001054857"/>
    </source>
</evidence>
<dbReference type="Proteomes" id="UP001054857">
    <property type="component" value="Unassembled WGS sequence"/>
</dbReference>
<protein>
    <submittedName>
        <fullName evidence="2">Uncharacterized protein</fullName>
    </submittedName>
</protein>
<dbReference type="GO" id="GO:0005096">
    <property type="term" value="F:GTPase activator activity"/>
    <property type="evidence" value="ECO:0007669"/>
    <property type="project" value="InterPro"/>
</dbReference>
<organism evidence="2 3">
    <name type="scientific">Astrephomene gubernaculifera</name>
    <dbReference type="NCBI Taxonomy" id="47775"/>
    <lineage>
        <taxon>Eukaryota</taxon>
        <taxon>Viridiplantae</taxon>
        <taxon>Chlorophyta</taxon>
        <taxon>core chlorophytes</taxon>
        <taxon>Chlorophyceae</taxon>
        <taxon>CS clade</taxon>
        <taxon>Chlamydomonadales</taxon>
        <taxon>Astrephomenaceae</taxon>
        <taxon>Astrephomene</taxon>
    </lineage>
</organism>
<dbReference type="PANTHER" id="PTHR21422">
    <property type="entry name" value="RAB3 GTPASE-ACTIVATING PROTEIN CATALYTIC SUBUNIT"/>
    <property type="match status" value="1"/>
</dbReference>
<evidence type="ECO:0000256" key="1">
    <source>
        <dbReference type="SAM" id="MobiDB-lite"/>
    </source>
</evidence>
<proteinExistence type="predicted"/>
<dbReference type="AlphaFoldDB" id="A0AAD3DHD7"/>
<dbReference type="EMBL" id="BMAR01000002">
    <property type="protein sequence ID" value="GFR41850.1"/>
    <property type="molecule type" value="Genomic_DNA"/>
</dbReference>
<feature type="non-terminal residue" evidence="2">
    <location>
        <position position="1"/>
    </location>
</feature>
<accession>A0AAD3DHD7</accession>
<name>A0AAD3DHD7_9CHLO</name>
<evidence type="ECO:0000313" key="2">
    <source>
        <dbReference type="EMBL" id="GFR41850.1"/>
    </source>
</evidence>
<comment type="caution">
    <text evidence="2">The sequence shown here is derived from an EMBL/GenBank/DDBJ whole genome shotgun (WGS) entry which is preliminary data.</text>
</comment>
<feature type="region of interest" description="Disordered" evidence="1">
    <location>
        <begin position="1"/>
        <end position="35"/>
    </location>
</feature>
<gene>
    <name evidence="2" type="ORF">Agub_g2629</name>
</gene>
<sequence>EDYRRSGQARAGGSRLAAAIPLPPTRGTSSSSSAVQGGSTVAAATAAAAAGCLQPLACAGTAAPPQGAHAGAAATTDAAAAGGTATTTSNNNTRNTSSSCCLGAQRPTGQLPWWLPTFQHRLQRWFGLESFLLLRPASFSRRILDETEATTLLGAASLALAAAAAG</sequence>